<dbReference type="Proteomes" id="UP000242715">
    <property type="component" value="Unassembled WGS sequence"/>
</dbReference>
<protein>
    <submittedName>
        <fullName evidence="1">Uncharacterized protein</fullName>
    </submittedName>
</protein>
<accession>A0A2Z6MJN8</accession>
<organism evidence="1 2">
    <name type="scientific">Trifolium subterraneum</name>
    <name type="common">Subterranean clover</name>
    <dbReference type="NCBI Taxonomy" id="3900"/>
    <lineage>
        <taxon>Eukaryota</taxon>
        <taxon>Viridiplantae</taxon>
        <taxon>Streptophyta</taxon>
        <taxon>Embryophyta</taxon>
        <taxon>Tracheophyta</taxon>
        <taxon>Spermatophyta</taxon>
        <taxon>Magnoliopsida</taxon>
        <taxon>eudicotyledons</taxon>
        <taxon>Gunneridae</taxon>
        <taxon>Pentapetalae</taxon>
        <taxon>rosids</taxon>
        <taxon>fabids</taxon>
        <taxon>Fabales</taxon>
        <taxon>Fabaceae</taxon>
        <taxon>Papilionoideae</taxon>
        <taxon>50 kb inversion clade</taxon>
        <taxon>NPAAA clade</taxon>
        <taxon>Hologalegina</taxon>
        <taxon>IRL clade</taxon>
        <taxon>Trifolieae</taxon>
        <taxon>Trifolium</taxon>
    </lineage>
</organism>
<dbReference type="EMBL" id="DF973470">
    <property type="protein sequence ID" value="GAU31861.1"/>
    <property type="molecule type" value="Genomic_DNA"/>
</dbReference>
<reference evidence="2" key="1">
    <citation type="journal article" date="2017" name="Front. Plant Sci.">
        <title>Climate Clever Clovers: New Paradigm to Reduce the Environmental Footprint of Ruminants by Breeding Low Methanogenic Forages Utilizing Haplotype Variation.</title>
        <authorList>
            <person name="Kaur P."/>
            <person name="Appels R."/>
            <person name="Bayer P.E."/>
            <person name="Keeble-Gagnere G."/>
            <person name="Wang J."/>
            <person name="Hirakawa H."/>
            <person name="Shirasawa K."/>
            <person name="Vercoe P."/>
            <person name="Stefanova K."/>
            <person name="Durmic Z."/>
            <person name="Nichols P."/>
            <person name="Revell C."/>
            <person name="Isobe S.N."/>
            <person name="Edwards D."/>
            <person name="Erskine W."/>
        </authorList>
    </citation>
    <scope>NUCLEOTIDE SEQUENCE [LARGE SCALE GENOMIC DNA]</scope>
    <source>
        <strain evidence="2">cv. Daliak</strain>
    </source>
</reference>
<evidence type="ECO:0000313" key="1">
    <source>
        <dbReference type="EMBL" id="GAU31861.1"/>
    </source>
</evidence>
<proteinExistence type="predicted"/>
<name>A0A2Z6MJN8_TRISU</name>
<dbReference type="AlphaFoldDB" id="A0A2Z6MJN8"/>
<sequence>MLSVQAACVEPTIRLELVKNEILAWHWQYLQFPPSSVAANLANNKCTTPYGARTVDSDAYISPVL</sequence>
<evidence type="ECO:0000313" key="2">
    <source>
        <dbReference type="Proteomes" id="UP000242715"/>
    </source>
</evidence>
<keyword evidence="2" id="KW-1185">Reference proteome</keyword>
<gene>
    <name evidence="1" type="ORF">TSUD_114720</name>
</gene>